<dbReference type="SUPFAM" id="SSF48498">
    <property type="entry name" value="Tetracyclin repressor-like, C-terminal domain"/>
    <property type="match status" value="1"/>
</dbReference>
<proteinExistence type="predicted"/>
<sequence>MSEQVVPARRRTYRHGNLRQALLEAGLELARSGGPDAVVLREATRRAGVAPNAAYRHFADRDALVHEVSLAAMAALARTMEEEQAALPPADDPVRAARARFRAIGTGYLRFARTEPGLFRAAFFVPADMAEAEAGHSAGAGGRTPFQLLGAALDDLVGCGAMPAGRRAGAEFLVWSSVHGLAVLLIDGPLRGLEDSQADEAARMLIDLIERGL</sequence>
<evidence type="ECO:0000259" key="5">
    <source>
        <dbReference type="PROSITE" id="PS50977"/>
    </source>
</evidence>
<comment type="caution">
    <text evidence="6">The sequence shown here is derived from an EMBL/GenBank/DDBJ whole genome shotgun (WGS) entry which is preliminary data.</text>
</comment>
<name>A0ABW8AD22_9ACTN</name>
<keyword evidence="2 4" id="KW-0238">DNA-binding</keyword>
<evidence type="ECO:0000256" key="2">
    <source>
        <dbReference type="ARBA" id="ARBA00023125"/>
    </source>
</evidence>
<feature type="domain" description="HTH tetR-type" evidence="5">
    <location>
        <begin position="16"/>
        <end position="76"/>
    </location>
</feature>
<evidence type="ECO:0000313" key="7">
    <source>
        <dbReference type="Proteomes" id="UP001612928"/>
    </source>
</evidence>
<dbReference type="InterPro" id="IPR001647">
    <property type="entry name" value="HTH_TetR"/>
</dbReference>
<reference evidence="6 7" key="1">
    <citation type="submission" date="2024-10" db="EMBL/GenBank/DDBJ databases">
        <title>The Natural Products Discovery Center: Release of the First 8490 Sequenced Strains for Exploring Actinobacteria Biosynthetic Diversity.</title>
        <authorList>
            <person name="Kalkreuter E."/>
            <person name="Kautsar S.A."/>
            <person name="Yang D."/>
            <person name="Bader C.D."/>
            <person name="Teijaro C.N."/>
            <person name="Fluegel L."/>
            <person name="Davis C.M."/>
            <person name="Simpson J.R."/>
            <person name="Lauterbach L."/>
            <person name="Steele A.D."/>
            <person name="Gui C."/>
            <person name="Meng S."/>
            <person name="Li G."/>
            <person name="Viehrig K."/>
            <person name="Ye F."/>
            <person name="Su P."/>
            <person name="Kiefer A.F."/>
            <person name="Nichols A."/>
            <person name="Cepeda A.J."/>
            <person name="Yan W."/>
            <person name="Fan B."/>
            <person name="Jiang Y."/>
            <person name="Adhikari A."/>
            <person name="Zheng C.-J."/>
            <person name="Schuster L."/>
            <person name="Cowan T.M."/>
            <person name="Smanski M.J."/>
            <person name="Chevrette M.G."/>
            <person name="De Carvalho L.P.S."/>
            <person name="Shen B."/>
        </authorList>
    </citation>
    <scope>NUCLEOTIDE SEQUENCE [LARGE SCALE GENOMIC DNA]</scope>
    <source>
        <strain evidence="6 7">NPDC049503</strain>
    </source>
</reference>
<organism evidence="6 7">
    <name type="scientific">Nonomuraea indica</name>
    <dbReference type="NCBI Taxonomy" id="1581193"/>
    <lineage>
        <taxon>Bacteria</taxon>
        <taxon>Bacillati</taxon>
        <taxon>Actinomycetota</taxon>
        <taxon>Actinomycetes</taxon>
        <taxon>Streptosporangiales</taxon>
        <taxon>Streptosporangiaceae</taxon>
        <taxon>Nonomuraea</taxon>
    </lineage>
</organism>
<dbReference type="PANTHER" id="PTHR30055:SF234">
    <property type="entry name" value="HTH-TYPE TRANSCRIPTIONAL REGULATOR BETI"/>
    <property type="match status" value="1"/>
</dbReference>
<dbReference type="Gene3D" id="1.10.357.10">
    <property type="entry name" value="Tetracycline Repressor, domain 2"/>
    <property type="match status" value="1"/>
</dbReference>
<evidence type="ECO:0000313" key="6">
    <source>
        <dbReference type="EMBL" id="MFI7444661.1"/>
    </source>
</evidence>
<dbReference type="Pfam" id="PF00440">
    <property type="entry name" value="TetR_N"/>
    <property type="match status" value="1"/>
</dbReference>
<accession>A0ABW8AD22</accession>
<dbReference type="Proteomes" id="UP001612928">
    <property type="component" value="Unassembled WGS sequence"/>
</dbReference>
<dbReference type="Pfam" id="PF13305">
    <property type="entry name" value="TetR_C_33"/>
    <property type="match status" value="1"/>
</dbReference>
<evidence type="ECO:0000256" key="1">
    <source>
        <dbReference type="ARBA" id="ARBA00023015"/>
    </source>
</evidence>
<dbReference type="SUPFAM" id="SSF46689">
    <property type="entry name" value="Homeodomain-like"/>
    <property type="match status" value="1"/>
</dbReference>
<dbReference type="PANTHER" id="PTHR30055">
    <property type="entry name" value="HTH-TYPE TRANSCRIPTIONAL REGULATOR RUTR"/>
    <property type="match status" value="1"/>
</dbReference>
<evidence type="ECO:0000256" key="4">
    <source>
        <dbReference type="PROSITE-ProRule" id="PRU00335"/>
    </source>
</evidence>
<protein>
    <submittedName>
        <fullName evidence="6">TetR/AcrR family transcriptional regulator</fullName>
    </submittedName>
</protein>
<dbReference type="InterPro" id="IPR009057">
    <property type="entry name" value="Homeodomain-like_sf"/>
</dbReference>
<evidence type="ECO:0000256" key="3">
    <source>
        <dbReference type="ARBA" id="ARBA00023163"/>
    </source>
</evidence>
<dbReference type="EMBL" id="JBITMB010000009">
    <property type="protein sequence ID" value="MFI7444661.1"/>
    <property type="molecule type" value="Genomic_DNA"/>
</dbReference>
<dbReference type="InterPro" id="IPR036271">
    <property type="entry name" value="Tet_transcr_reg_TetR-rel_C_sf"/>
</dbReference>
<gene>
    <name evidence="6" type="ORF">ACIBP5_32215</name>
</gene>
<dbReference type="RefSeq" id="WP_397024926.1">
    <property type="nucleotide sequence ID" value="NZ_JBITMB010000009.1"/>
</dbReference>
<feature type="DNA-binding region" description="H-T-H motif" evidence="4">
    <location>
        <begin position="39"/>
        <end position="58"/>
    </location>
</feature>
<dbReference type="PROSITE" id="PS50977">
    <property type="entry name" value="HTH_TETR_2"/>
    <property type="match status" value="1"/>
</dbReference>
<keyword evidence="7" id="KW-1185">Reference proteome</keyword>
<keyword evidence="1" id="KW-0805">Transcription regulation</keyword>
<dbReference type="InterPro" id="IPR050109">
    <property type="entry name" value="HTH-type_TetR-like_transc_reg"/>
</dbReference>
<keyword evidence="3" id="KW-0804">Transcription</keyword>
<dbReference type="InterPro" id="IPR025996">
    <property type="entry name" value="MT1864/Rv1816-like_C"/>
</dbReference>